<evidence type="ECO:0000256" key="7">
    <source>
        <dbReference type="ARBA" id="ARBA00022833"/>
    </source>
</evidence>
<keyword evidence="7" id="KW-0862">Zinc</keyword>
<feature type="region of interest" description="Disordered" evidence="10">
    <location>
        <begin position="183"/>
        <end position="227"/>
    </location>
</feature>
<sequence>MSVLTCNACNVTFSDEPSQKAHYRCDWHRYNLKRKVAGLPGVTSAWFEKRRESVDAERNKNAERMVYVCQLCGKQYSSKQAHEQHLNSKAHLVKLSASPSSVEGRVISVVRPAPSRDSSVQQAGASRSEPSSARSGPVGGERLGDGKGEKESEVDDEDSDEEGEWTVVENELEAAEALAQMSIHGEDDGGGGGSRSRAVASPSSKRQEDDANGTEEAEAGRTEDDEEWDPCNCMFCRKAHEGVDECVEHMHREHGFFIPDAEYLKDLTGLLEYLWLKITKGFLCLYCDGRGRLLHSKEAARNHMISKSHCKLRFGELEDGDEELEEFYDYTSSYEESGELGQMILAGDAVQAPVELLSGGMELGLKGNSKIIGSRQLVRIYRQRPRPSENREMILVNKLVARYRSLGLATRQADRIPRRHDPIAKAALRTEASQLKLGLKSNIIRNLPKNCTH</sequence>
<evidence type="ECO:0000256" key="9">
    <source>
        <dbReference type="PROSITE-ProRule" id="PRU00042"/>
    </source>
</evidence>
<dbReference type="InterPro" id="IPR041661">
    <property type="entry name" value="ZN622/Rei1/Reh1_Znf-C2H2"/>
</dbReference>
<dbReference type="STRING" id="69332.A0A388JX83"/>
<gene>
    <name evidence="12" type="ORF">CBR_g30359</name>
</gene>
<evidence type="ECO:0000259" key="11">
    <source>
        <dbReference type="PROSITE" id="PS50157"/>
    </source>
</evidence>
<dbReference type="InterPro" id="IPR022755">
    <property type="entry name" value="Znf_C2H2_jaz"/>
</dbReference>
<dbReference type="Pfam" id="PF12171">
    <property type="entry name" value="zf-C2H2_jaz"/>
    <property type="match status" value="1"/>
</dbReference>
<dbReference type="Pfam" id="PF12874">
    <property type="entry name" value="zf-met"/>
    <property type="match status" value="1"/>
</dbReference>
<feature type="region of interest" description="Disordered" evidence="10">
    <location>
        <begin position="110"/>
        <end position="165"/>
    </location>
</feature>
<evidence type="ECO:0000256" key="1">
    <source>
        <dbReference type="ARBA" id="ARBA00004496"/>
    </source>
</evidence>
<keyword evidence="4" id="KW-0479">Metal-binding</keyword>
<feature type="compositionally biased region" description="Low complexity" evidence="10">
    <location>
        <begin position="195"/>
        <end position="204"/>
    </location>
</feature>
<evidence type="ECO:0000313" key="13">
    <source>
        <dbReference type="Proteomes" id="UP000265515"/>
    </source>
</evidence>
<comment type="similarity">
    <text evidence="8">Belongs to the REI1 family.</text>
</comment>
<evidence type="ECO:0000313" key="12">
    <source>
        <dbReference type="EMBL" id="GBG62406.1"/>
    </source>
</evidence>
<dbReference type="PANTHER" id="PTHR13182">
    <property type="entry name" value="ZINC FINGER PROTEIN 622"/>
    <property type="match status" value="1"/>
</dbReference>
<protein>
    <recommendedName>
        <fullName evidence="11">C2H2-type domain-containing protein</fullName>
    </recommendedName>
</protein>
<dbReference type="OMA" id="WTQTQQQ"/>
<dbReference type="PANTHER" id="PTHR13182:SF8">
    <property type="entry name" value="CYTOPLASMIC 60S SUBUNIT BIOGENESIS FACTOR ZNF622"/>
    <property type="match status" value="1"/>
</dbReference>
<dbReference type="GO" id="GO:0042273">
    <property type="term" value="P:ribosomal large subunit biogenesis"/>
    <property type="evidence" value="ECO:0007669"/>
    <property type="project" value="TreeGrafter"/>
</dbReference>
<dbReference type="AlphaFoldDB" id="A0A388JX83"/>
<dbReference type="GO" id="GO:0030687">
    <property type="term" value="C:preribosome, large subunit precursor"/>
    <property type="evidence" value="ECO:0007669"/>
    <property type="project" value="TreeGrafter"/>
</dbReference>
<feature type="compositionally biased region" description="Basic and acidic residues" evidence="10">
    <location>
        <begin position="142"/>
        <end position="151"/>
    </location>
</feature>
<dbReference type="SUPFAM" id="SSF57667">
    <property type="entry name" value="beta-beta-alpha zinc fingers"/>
    <property type="match status" value="3"/>
</dbReference>
<keyword evidence="2" id="KW-0963">Cytoplasm</keyword>
<dbReference type="OrthoDB" id="19329at2759"/>
<dbReference type="Proteomes" id="UP000265515">
    <property type="component" value="Unassembled WGS sequence"/>
</dbReference>
<evidence type="ECO:0000256" key="3">
    <source>
        <dbReference type="ARBA" id="ARBA00022517"/>
    </source>
</evidence>
<dbReference type="GO" id="GO:0005737">
    <property type="term" value="C:cytoplasm"/>
    <property type="evidence" value="ECO:0007669"/>
    <property type="project" value="UniProtKB-SubCell"/>
</dbReference>
<dbReference type="InterPro" id="IPR003604">
    <property type="entry name" value="Matrin/U1-like-C_Znf_C2H2"/>
</dbReference>
<dbReference type="Pfam" id="PF12756">
    <property type="entry name" value="zf-C2H2_2"/>
    <property type="match status" value="1"/>
</dbReference>
<dbReference type="SMART" id="SM00355">
    <property type="entry name" value="ZnF_C2H2"/>
    <property type="match status" value="4"/>
</dbReference>
<dbReference type="Gene3D" id="3.30.160.60">
    <property type="entry name" value="Classic Zinc Finger"/>
    <property type="match status" value="1"/>
</dbReference>
<evidence type="ECO:0000256" key="5">
    <source>
        <dbReference type="ARBA" id="ARBA00022737"/>
    </source>
</evidence>
<keyword evidence="6 9" id="KW-0863">Zinc-finger</keyword>
<feature type="compositionally biased region" description="Polar residues" evidence="10">
    <location>
        <begin position="116"/>
        <end position="134"/>
    </location>
</feature>
<dbReference type="Gramene" id="GBG62406">
    <property type="protein sequence ID" value="GBG62406"/>
    <property type="gene ID" value="CBR_g30359"/>
</dbReference>
<feature type="domain" description="C2H2-type" evidence="11">
    <location>
        <begin position="67"/>
        <end position="91"/>
    </location>
</feature>
<accession>A0A388JX83</accession>
<organism evidence="12 13">
    <name type="scientific">Chara braunii</name>
    <name type="common">Braun's stonewort</name>
    <dbReference type="NCBI Taxonomy" id="69332"/>
    <lineage>
        <taxon>Eukaryota</taxon>
        <taxon>Viridiplantae</taxon>
        <taxon>Streptophyta</taxon>
        <taxon>Charophyceae</taxon>
        <taxon>Charales</taxon>
        <taxon>Characeae</taxon>
        <taxon>Chara</taxon>
    </lineage>
</organism>
<comment type="caution">
    <text evidence="12">The sequence shown here is derived from an EMBL/GenBank/DDBJ whole genome shotgun (WGS) entry which is preliminary data.</text>
</comment>
<evidence type="ECO:0000256" key="8">
    <source>
        <dbReference type="ARBA" id="ARBA00034126"/>
    </source>
</evidence>
<keyword evidence="13" id="KW-1185">Reference proteome</keyword>
<keyword evidence="3" id="KW-0690">Ribosome biogenesis</keyword>
<evidence type="ECO:0000256" key="6">
    <source>
        <dbReference type="ARBA" id="ARBA00022771"/>
    </source>
</evidence>
<keyword evidence="5" id="KW-0677">Repeat</keyword>
<dbReference type="EMBL" id="BFEA01000028">
    <property type="protein sequence ID" value="GBG62406.1"/>
    <property type="molecule type" value="Genomic_DNA"/>
</dbReference>
<feature type="compositionally biased region" description="Acidic residues" evidence="10">
    <location>
        <begin position="152"/>
        <end position="165"/>
    </location>
</feature>
<comment type="subcellular location">
    <subcellularLocation>
        <location evidence="1">Cytoplasm</location>
    </subcellularLocation>
</comment>
<dbReference type="GO" id="GO:0003676">
    <property type="term" value="F:nucleic acid binding"/>
    <property type="evidence" value="ECO:0007669"/>
    <property type="project" value="InterPro"/>
</dbReference>
<evidence type="ECO:0000256" key="4">
    <source>
        <dbReference type="ARBA" id="ARBA00022723"/>
    </source>
</evidence>
<reference evidence="12 13" key="1">
    <citation type="journal article" date="2018" name="Cell">
        <title>The Chara Genome: Secondary Complexity and Implications for Plant Terrestrialization.</title>
        <authorList>
            <person name="Nishiyama T."/>
            <person name="Sakayama H."/>
            <person name="Vries J.D."/>
            <person name="Buschmann H."/>
            <person name="Saint-Marcoux D."/>
            <person name="Ullrich K.K."/>
            <person name="Haas F.B."/>
            <person name="Vanderstraeten L."/>
            <person name="Becker D."/>
            <person name="Lang D."/>
            <person name="Vosolsobe S."/>
            <person name="Rombauts S."/>
            <person name="Wilhelmsson P.K.I."/>
            <person name="Janitza P."/>
            <person name="Kern R."/>
            <person name="Heyl A."/>
            <person name="Rumpler F."/>
            <person name="Villalobos L.I.A.C."/>
            <person name="Clay J.M."/>
            <person name="Skokan R."/>
            <person name="Toyoda A."/>
            <person name="Suzuki Y."/>
            <person name="Kagoshima H."/>
            <person name="Schijlen E."/>
            <person name="Tajeshwar N."/>
            <person name="Catarino B."/>
            <person name="Hetherington A.J."/>
            <person name="Saltykova A."/>
            <person name="Bonnot C."/>
            <person name="Breuninger H."/>
            <person name="Symeonidi A."/>
            <person name="Radhakrishnan G.V."/>
            <person name="Van Nieuwerburgh F."/>
            <person name="Deforce D."/>
            <person name="Chang C."/>
            <person name="Karol K.G."/>
            <person name="Hedrich R."/>
            <person name="Ulvskov P."/>
            <person name="Glockner G."/>
            <person name="Delwiche C.F."/>
            <person name="Petrasek J."/>
            <person name="Van de Peer Y."/>
            <person name="Friml J."/>
            <person name="Beilby M."/>
            <person name="Dolan L."/>
            <person name="Kohara Y."/>
            <person name="Sugano S."/>
            <person name="Fujiyama A."/>
            <person name="Delaux P.-M."/>
            <person name="Quint M."/>
            <person name="TheiBen G."/>
            <person name="Hagemann M."/>
            <person name="Harholt J."/>
            <person name="Dunand C."/>
            <person name="Zachgo S."/>
            <person name="Langdale J."/>
            <person name="Maumus F."/>
            <person name="Straeten D.V.D."/>
            <person name="Gould S.B."/>
            <person name="Rensing S.A."/>
        </authorList>
    </citation>
    <scope>NUCLEOTIDE SEQUENCE [LARGE SCALE GENOMIC DNA]</scope>
    <source>
        <strain evidence="12 13">S276</strain>
    </source>
</reference>
<dbReference type="InterPro" id="IPR040025">
    <property type="entry name" value="Znf622/Rei1/Reh1"/>
</dbReference>
<dbReference type="GO" id="GO:0008270">
    <property type="term" value="F:zinc ion binding"/>
    <property type="evidence" value="ECO:0007669"/>
    <property type="project" value="UniProtKB-KW"/>
</dbReference>
<dbReference type="InterPro" id="IPR036236">
    <property type="entry name" value="Znf_C2H2_sf"/>
</dbReference>
<proteinExistence type="inferred from homology"/>
<dbReference type="InterPro" id="IPR013087">
    <property type="entry name" value="Znf_C2H2_type"/>
</dbReference>
<dbReference type="PROSITE" id="PS50157">
    <property type="entry name" value="ZINC_FINGER_C2H2_2"/>
    <property type="match status" value="1"/>
</dbReference>
<dbReference type="PROSITE" id="PS00028">
    <property type="entry name" value="ZINC_FINGER_C2H2_1"/>
    <property type="match status" value="2"/>
</dbReference>
<evidence type="ECO:0000256" key="10">
    <source>
        <dbReference type="SAM" id="MobiDB-lite"/>
    </source>
</evidence>
<evidence type="ECO:0000256" key="2">
    <source>
        <dbReference type="ARBA" id="ARBA00022490"/>
    </source>
</evidence>
<feature type="compositionally biased region" description="Acidic residues" evidence="10">
    <location>
        <begin position="210"/>
        <end position="227"/>
    </location>
</feature>
<name>A0A388JX83_CHABU</name>
<dbReference type="SMART" id="SM00451">
    <property type="entry name" value="ZnF_U1"/>
    <property type="match status" value="3"/>
</dbReference>